<dbReference type="GO" id="GO:0003700">
    <property type="term" value="F:DNA-binding transcription factor activity"/>
    <property type="evidence" value="ECO:0007669"/>
    <property type="project" value="InterPro"/>
</dbReference>
<evidence type="ECO:0000259" key="5">
    <source>
        <dbReference type="PROSITE" id="PS01124"/>
    </source>
</evidence>
<dbReference type="Gene3D" id="1.10.10.60">
    <property type="entry name" value="Homeodomain-like"/>
    <property type="match status" value="1"/>
</dbReference>
<feature type="domain" description="HTH araC/xylS-type" evidence="5">
    <location>
        <begin position="166"/>
        <end position="270"/>
    </location>
</feature>
<reference evidence="6" key="1">
    <citation type="submission" date="2019-07" db="EMBL/GenBank/DDBJ databases">
        <title>Genomic Encyclopedia of Type Strains, Phase IV (KMG-IV): sequencing the most valuable type-strain genomes for metagenomic binning, comparative biology and taxonomic classification.</title>
        <authorList>
            <person name="Goeker M."/>
        </authorList>
    </citation>
    <scope>NUCLEOTIDE SEQUENCE</scope>
    <source>
        <strain evidence="6">DSM 44596</strain>
    </source>
</reference>
<protein>
    <submittedName>
        <fullName evidence="6">AraC family transcriptional regulator</fullName>
    </submittedName>
</protein>
<dbReference type="PROSITE" id="PS01124">
    <property type="entry name" value="HTH_ARAC_FAMILY_2"/>
    <property type="match status" value="1"/>
</dbReference>
<evidence type="ECO:0000256" key="2">
    <source>
        <dbReference type="ARBA" id="ARBA00023125"/>
    </source>
</evidence>
<name>A0A652YY58_NOCGL</name>
<gene>
    <name evidence="6" type="ORF">FNL38_1011010</name>
</gene>
<dbReference type="PANTHER" id="PTHR46796:SF15">
    <property type="entry name" value="BLL1074 PROTEIN"/>
    <property type="match status" value="1"/>
</dbReference>
<evidence type="ECO:0000256" key="1">
    <source>
        <dbReference type="ARBA" id="ARBA00023015"/>
    </source>
</evidence>
<dbReference type="AlphaFoldDB" id="A0A652YY58"/>
<sequence length="273" mass="29374">MTATDTRTTHGSRSAESGLEQNGHTYTEQRITGTDLFSCLWTSTSSAAESTPTTTASEEPVATHRIIPDLCADFIVDSTGKAWLVGPATVADLVTTAPGVTRWGVRINPPALRSILGTDAEIVQDTKIDFGDVLSSRQARILADALRSTRVDATLLENLWPSICPDDIAQIGYAALTASPEIRVREVASDLGVSERHFRRTIAASTGLSPKTIQRVQRMQNVLTLAHGTNTSAHTSLANLAVHAGYADQAHLSRDVQALTGVTPTQLLREHRR</sequence>
<proteinExistence type="predicted"/>
<keyword evidence="2" id="KW-0238">DNA-binding</keyword>
<dbReference type="EMBL" id="VNIQ01000001">
    <property type="protein sequence ID" value="TYQ08635.1"/>
    <property type="molecule type" value="Genomic_DNA"/>
</dbReference>
<evidence type="ECO:0000256" key="4">
    <source>
        <dbReference type="SAM" id="MobiDB-lite"/>
    </source>
</evidence>
<accession>A0A652YY58</accession>
<dbReference type="SMART" id="SM00342">
    <property type="entry name" value="HTH_ARAC"/>
    <property type="match status" value="1"/>
</dbReference>
<evidence type="ECO:0000256" key="3">
    <source>
        <dbReference type="ARBA" id="ARBA00023163"/>
    </source>
</evidence>
<dbReference type="PROSITE" id="PS00041">
    <property type="entry name" value="HTH_ARAC_FAMILY_1"/>
    <property type="match status" value="1"/>
</dbReference>
<keyword evidence="1" id="KW-0805">Transcription regulation</keyword>
<dbReference type="PANTHER" id="PTHR46796">
    <property type="entry name" value="HTH-TYPE TRANSCRIPTIONAL ACTIVATOR RHAS-RELATED"/>
    <property type="match status" value="1"/>
</dbReference>
<organism evidence="6">
    <name type="scientific">Nocardia globerula</name>
    <dbReference type="NCBI Taxonomy" id="1818"/>
    <lineage>
        <taxon>Bacteria</taxon>
        <taxon>Bacillati</taxon>
        <taxon>Actinomycetota</taxon>
        <taxon>Actinomycetes</taxon>
        <taxon>Mycobacteriales</taxon>
        <taxon>Nocardiaceae</taxon>
        <taxon>Nocardia</taxon>
    </lineage>
</organism>
<dbReference type="GO" id="GO:0043565">
    <property type="term" value="F:sequence-specific DNA binding"/>
    <property type="evidence" value="ECO:0007669"/>
    <property type="project" value="InterPro"/>
</dbReference>
<dbReference type="Pfam" id="PF12833">
    <property type="entry name" value="HTH_18"/>
    <property type="match status" value="1"/>
</dbReference>
<evidence type="ECO:0000313" key="6">
    <source>
        <dbReference type="EMBL" id="TYQ08635.1"/>
    </source>
</evidence>
<comment type="caution">
    <text evidence="6">The sequence shown here is derived from an EMBL/GenBank/DDBJ whole genome shotgun (WGS) entry which is preliminary data.</text>
</comment>
<dbReference type="InterPro" id="IPR050204">
    <property type="entry name" value="AraC_XylS_family_regulators"/>
</dbReference>
<keyword evidence="3" id="KW-0804">Transcription</keyword>
<dbReference type="InterPro" id="IPR018060">
    <property type="entry name" value="HTH_AraC"/>
</dbReference>
<dbReference type="InterPro" id="IPR018062">
    <property type="entry name" value="HTH_AraC-typ_CS"/>
</dbReference>
<feature type="region of interest" description="Disordered" evidence="4">
    <location>
        <begin position="1"/>
        <end position="25"/>
    </location>
</feature>